<gene>
    <name evidence="2" type="ORF">C2E20_7748</name>
</gene>
<evidence type="ECO:0000256" key="1">
    <source>
        <dbReference type="SAM" id="MobiDB-lite"/>
    </source>
</evidence>
<organism evidence="2 3">
    <name type="scientific">Micractinium conductrix</name>
    <dbReference type="NCBI Taxonomy" id="554055"/>
    <lineage>
        <taxon>Eukaryota</taxon>
        <taxon>Viridiplantae</taxon>
        <taxon>Chlorophyta</taxon>
        <taxon>core chlorophytes</taxon>
        <taxon>Trebouxiophyceae</taxon>
        <taxon>Chlorellales</taxon>
        <taxon>Chlorellaceae</taxon>
        <taxon>Chlorella clade</taxon>
        <taxon>Micractinium</taxon>
    </lineage>
</organism>
<sequence length="415" mass="41314">MADPLGAAVAACPFLGRVASAKGESYARGLAAHPFADASTAPLLLEEGLSGLAATLRLFHGPAGVVPLKRFADGVAVAAEPASAAATAAAAAGCPYHAARAAFSAPSNGTSTAAAATSAAPAQRCGRAAAGASCGLHAAARPAAAVPAFASISLSGFGFLPDPSQLFNRPPRPKPKQRRSQQQRKPADPGNSGAGDGSGAGPAAPAGSGTAGASNHGSSAGSSAGRLPQPAPHSGWGQALGGLLPLAAKGHLACPTPIVKLRAAVAALKPVRDLRPQALPIRALAMGGAAIAANLPCGMWREHTRKFSPQWFLAVHATIPFVASLRKAVLMPKWAILLTIAGSIAGQNVGARLEWERLRQLAAHRQQAGASGSGSSTPPPPAADCVLPGLDASCRRCVQAAQSAIAWTLAPTVVP</sequence>
<name>A0A2P6V3Q8_9CHLO</name>
<dbReference type="Proteomes" id="UP000239649">
    <property type="component" value="Unassembled WGS sequence"/>
</dbReference>
<dbReference type="AlphaFoldDB" id="A0A2P6V3Q8"/>
<evidence type="ECO:0000313" key="3">
    <source>
        <dbReference type="Proteomes" id="UP000239649"/>
    </source>
</evidence>
<feature type="compositionally biased region" description="Low complexity" evidence="1">
    <location>
        <begin position="201"/>
        <end position="225"/>
    </location>
</feature>
<feature type="region of interest" description="Disordered" evidence="1">
    <location>
        <begin position="163"/>
        <end position="234"/>
    </location>
</feature>
<dbReference type="EMBL" id="LHPF02000034">
    <property type="protein sequence ID" value="PSC68714.1"/>
    <property type="molecule type" value="Genomic_DNA"/>
</dbReference>
<evidence type="ECO:0000313" key="2">
    <source>
        <dbReference type="EMBL" id="PSC68714.1"/>
    </source>
</evidence>
<proteinExistence type="predicted"/>
<comment type="caution">
    <text evidence="2">The sequence shown here is derived from an EMBL/GenBank/DDBJ whole genome shotgun (WGS) entry which is preliminary data.</text>
</comment>
<dbReference type="STRING" id="554055.A0A2P6V3Q8"/>
<dbReference type="OrthoDB" id="2018137at2759"/>
<accession>A0A2P6V3Q8</accession>
<feature type="compositionally biased region" description="Basic residues" evidence="1">
    <location>
        <begin position="171"/>
        <end position="182"/>
    </location>
</feature>
<dbReference type="PANTHER" id="PTHR31033:SF18">
    <property type="entry name" value="OS06G0115800 PROTEIN"/>
    <property type="match status" value="1"/>
</dbReference>
<reference evidence="2 3" key="1">
    <citation type="journal article" date="2018" name="Plant J.">
        <title>Genome sequences of Chlorella sorokiniana UTEX 1602 and Micractinium conductrix SAG 241.80: implications to maltose excretion by a green alga.</title>
        <authorList>
            <person name="Arriola M.B."/>
            <person name="Velmurugan N."/>
            <person name="Zhang Y."/>
            <person name="Plunkett M.H."/>
            <person name="Hondzo H."/>
            <person name="Barney B.M."/>
        </authorList>
    </citation>
    <scope>NUCLEOTIDE SEQUENCE [LARGE SCALE GENOMIC DNA]</scope>
    <source>
        <strain evidence="2 3">SAG 241.80</strain>
    </source>
</reference>
<keyword evidence="3" id="KW-1185">Reference proteome</keyword>
<protein>
    <submittedName>
        <fullName evidence="2">Uncharacterized protein</fullName>
    </submittedName>
</protein>
<dbReference type="PANTHER" id="PTHR31033">
    <property type="entry name" value="PROTEIN, PUTATIVE-RELATED"/>
    <property type="match status" value="1"/>
</dbReference>